<keyword evidence="1" id="KW-1133">Transmembrane helix</keyword>
<evidence type="ECO:0000313" key="3">
    <source>
        <dbReference type="Proteomes" id="UP000219897"/>
    </source>
</evidence>
<reference evidence="2 3" key="1">
    <citation type="submission" date="2017-09" db="EMBL/GenBank/DDBJ databases">
        <title>Large-scale bioinformatics analysis of Bacillus genomes uncovers conserved roles of natural products in bacterial physiology.</title>
        <authorList>
            <consortium name="Agbiome Team Llc"/>
            <person name="Bleich R.M."/>
            <person name="Kirk G.J."/>
            <person name="Santa Maria K.C."/>
            <person name="Allen S.E."/>
            <person name="Farag S."/>
            <person name="Shank E.A."/>
            <person name="Bowers A."/>
        </authorList>
    </citation>
    <scope>NUCLEOTIDE SEQUENCE [LARGE SCALE GENOMIC DNA]</scope>
    <source>
        <strain evidence="2 3">AFS005140</strain>
    </source>
</reference>
<feature type="non-terminal residue" evidence="2">
    <location>
        <position position="1"/>
    </location>
</feature>
<accession>A0ABD6SCZ1</accession>
<name>A0ABD6SCZ1_BACTU</name>
<feature type="transmembrane region" description="Helical" evidence="1">
    <location>
        <begin position="6"/>
        <end position="21"/>
    </location>
</feature>
<dbReference type="Proteomes" id="UP000219897">
    <property type="component" value="Unassembled WGS sequence"/>
</dbReference>
<organism evidence="2 3">
    <name type="scientific">Bacillus thuringiensis</name>
    <dbReference type="NCBI Taxonomy" id="1428"/>
    <lineage>
        <taxon>Bacteria</taxon>
        <taxon>Bacillati</taxon>
        <taxon>Bacillota</taxon>
        <taxon>Bacilli</taxon>
        <taxon>Bacillales</taxon>
        <taxon>Bacillaceae</taxon>
        <taxon>Bacillus</taxon>
        <taxon>Bacillus cereus group</taxon>
    </lineage>
</organism>
<dbReference type="EMBL" id="NTYF01000008">
    <property type="protein sequence ID" value="PER57962.1"/>
    <property type="molecule type" value="Genomic_DNA"/>
</dbReference>
<keyword evidence="1" id="KW-0472">Membrane</keyword>
<gene>
    <name evidence="2" type="ORF">CN495_02955</name>
</gene>
<protein>
    <recommendedName>
        <fullName evidence="4">DUF418 domain-containing protein</fullName>
    </recommendedName>
</protein>
<keyword evidence="1" id="KW-0812">Transmembrane</keyword>
<dbReference type="AlphaFoldDB" id="A0ABD6SCZ1"/>
<evidence type="ECO:0000313" key="2">
    <source>
        <dbReference type="EMBL" id="PER57962.1"/>
    </source>
</evidence>
<evidence type="ECO:0008006" key="4">
    <source>
        <dbReference type="Google" id="ProtNLM"/>
    </source>
</evidence>
<proteinExistence type="predicted"/>
<comment type="caution">
    <text evidence="2">The sequence shown here is derived from an EMBL/GenBank/DDBJ whole genome shotgun (WGS) entry which is preliminary data.</text>
</comment>
<sequence length="40" mass="4864">SNMFFIITSLSIFLGATYYYNKRFPNHKYPEWLEFLKLIG</sequence>
<evidence type="ECO:0000256" key="1">
    <source>
        <dbReference type="SAM" id="Phobius"/>
    </source>
</evidence>